<sequence length="261" mass="29814">MFHGACESRDGQRPSSLSSFNFSEDKASSFCPFRRDSPSLTISRRPKEQSSYTVEQLVAVNPFNPEILPDLENYVNEQFEPERMNTHIVARILIKFEPERMNTHIVARILIKALMALPTPDFSLCLFLIPERVQMEEQFKALSHYLETGRFQQFWDEAAKNRHFLESVPGFEEAIQAYASHLLSLSYQKLPRSVLAEAVNMDGASLDKFIEHQVANNGWIVEKEGGSIVLPQNEFNHPELKKNAGENVPLEHIARIFPILG</sequence>
<dbReference type="EMBL" id="QGKV02000299">
    <property type="protein sequence ID" value="KAF3593824.1"/>
    <property type="molecule type" value="Genomic_DNA"/>
</dbReference>
<feature type="compositionally biased region" description="Basic and acidic residues" evidence="2">
    <location>
        <begin position="1"/>
        <end position="12"/>
    </location>
</feature>
<evidence type="ECO:0000256" key="1">
    <source>
        <dbReference type="HAMAP-Rule" id="MF_03010"/>
    </source>
</evidence>
<dbReference type="InterPro" id="IPR036390">
    <property type="entry name" value="WH_DNA-bd_sf"/>
</dbReference>
<feature type="region of interest" description="Disordered" evidence="2">
    <location>
        <begin position="1"/>
        <end position="20"/>
    </location>
</feature>
<name>A0ABQ7EA39_BRACR</name>
<dbReference type="InterPro" id="IPR009374">
    <property type="entry name" value="eIF3k"/>
</dbReference>
<dbReference type="Gene3D" id="1.25.40.250">
    <property type="entry name" value="ARM repeat, domain 1"/>
    <property type="match status" value="1"/>
</dbReference>
<evidence type="ECO:0000313" key="4">
    <source>
        <dbReference type="EMBL" id="KAF3593824.1"/>
    </source>
</evidence>
<dbReference type="InterPro" id="IPR033464">
    <property type="entry name" value="CSN8_PSD8_EIF3K"/>
</dbReference>
<comment type="caution">
    <text evidence="4">The sequence shown here is derived from an EMBL/GenBank/DDBJ whole genome shotgun (WGS) entry which is preliminary data.</text>
</comment>
<dbReference type="SUPFAM" id="SSF46785">
    <property type="entry name" value="Winged helix' DNA-binding domain"/>
    <property type="match status" value="1"/>
</dbReference>
<evidence type="ECO:0000259" key="3">
    <source>
        <dbReference type="Pfam" id="PF10075"/>
    </source>
</evidence>
<dbReference type="Pfam" id="PF10075">
    <property type="entry name" value="CSN8_PSD8_EIF3K"/>
    <property type="match status" value="1"/>
</dbReference>
<dbReference type="InterPro" id="IPR016024">
    <property type="entry name" value="ARM-type_fold"/>
</dbReference>
<accession>A0ABQ7EA39</accession>
<comment type="similarity">
    <text evidence="1">Belongs to the eIF-3 subunit K family.</text>
</comment>
<protein>
    <recommendedName>
        <fullName evidence="1">Eukaryotic translation initiation factor 3 subunit K</fullName>
        <shortName evidence="1">eIF3k</shortName>
    </recommendedName>
    <alternativeName>
        <fullName evidence="1">eIF-3 p25</fullName>
    </alternativeName>
</protein>
<organism evidence="4 5">
    <name type="scientific">Brassica cretica</name>
    <name type="common">Mustard</name>
    <dbReference type="NCBI Taxonomy" id="69181"/>
    <lineage>
        <taxon>Eukaryota</taxon>
        <taxon>Viridiplantae</taxon>
        <taxon>Streptophyta</taxon>
        <taxon>Embryophyta</taxon>
        <taxon>Tracheophyta</taxon>
        <taxon>Spermatophyta</taxon>
        <taxon>Magnoliopsida</taxon>
        <taxon>eudicotyledons</taxon>
        <taxon>Gunneridae</taxon>
        <taxon>Pentapetalae</taxon>
        <taxon>rosids</taxon>
        <taxon>malvids</taxon>
        <taxon>Brassicales</taxon>
        <taxon>Brassicaceae</taxon>
        <taxon>Brassiceae</taxon>
        <taxon>Brassica</taxon>
    </lineage>
</organism>
<reference evidence="4 5" key="1">
    <citation type="journal article" date="2020" name="BMC Genomics">
        <title>Intraspecific diversification of the crop wild relative Brassica cretica Lam. using demographic model selection.</title>
        <authorList>
            <person name="Kioukis A."/>
            <person name="Michalopoulou V.A."/>
            <person name="Briers L."/>
            <person name="Pirintsos S."/>
            <person name="Studholme D.J."/>
            <person name="Pavlidis P."/>
            <person name="Sarris P.F."/>
        </authorList>
    </citation>
    <scope>NUCLEOTIDE SEQUENCE [LARGE SCALE GENOMIC DNA]</scope>
    <source>
        <strain evidence="5">cv. PFS-1207/04</strain>
    </source>
</reference>
<dbReference type="Proteomes" id="UP000266723">
    <property type="component" value="Unassembled WGS sequence"/>
</dbReference>
<keyword evidence="1" id="KW-0396">Initiation factor</keyword>
<keyword evidence="5" id="KW-1185">Reference proteome</keyword>
<proteinExistence type="inferred from homology"/>
<keyword evidence="1" id="KW-0648">Protein biosynthesis</keyword>
<comment type="function">
    <text evidence="1">Component of the eukaryotic translation initiation factor 3 (eIF-3) complex, which is involved in protein synthesis of a specialized repertoire of mRNAs and, together with other initiation factors, stimulates binding of mRNA and methionyl-tRNAi to the 40S ribosome. The eIF-3 complex specifically targets and initiates translation of a subset of mRNAs involved in cell proliferation.</text>
</comment>
<dbReference type="InterPro" id="IPR016020">
    <property type="entry name" value="Transl_init_fac_sub12_N_euk"/>
</dbReference>
<comment type="subunit">
    <text evidence="1">Component of the eukaryotic translation initiation factor 3 (eIF-3) complex.</text>
</comment>
<feature type="domain" description="CSN8/PSMD8/EIF3K" evidence="3">
    <location>
        <begin position="102"/>
        <end position="230"/>
    </location>
</feature>
<evidence type="ECO:0000256" key="2">
    <source>
        <dbReference type="SAM" id="MobiDB-lite"/>
    </source>
</evidence>
<dbReference type="Gene3D" id="1.10.10.10">
    <property type="entry name" value="Winged helix-like DNA-binding domain superfamily/Winged helix DNA-binding domain"/>
    <property type="match status" value="1"/>
</dbReference>
<keyword evidence="1" id="KW-0963">Cytoplasm</keyword>
<dbReference type="PANTHER" id="PTHR13022">
    <property type="entry name" value="EUKARYOTIC TRANSLATION INITIATION FACTOR 3 SUBUNIT 11"/>
    <property type="match status" value="1"/>
</dbReference>
<dbReference type="InterPro" id="IPR036388">
    <property type="entry name" value="WH-like_DNA-bd_sf"/>
</dbReference>
<comment type="subcellular location">
    <subcellularLocation>
        <location evidence="1">Cytoplasm</location>
    </subcellularLocation>
</comment>
<gene>
    <name evidence="4" type="ORF">DY000_02027796</name>
</gene>
<evidence type="ECO:0000313" key="5">
    <source>
        <dbReference type="Proteomes" id="UP000266723"/>
    </source>
</evidence>
<dbReference type="HAMAP" id="MF_03010">
    <property type="entry name" value="eIF3k"/>
    <property type="match status" value="1"/>
</dbReference>
<dbReference type="PANTHER" id="PTHR13022:SF1">
    <property type="entry name" value="EUKARYOTIC TRANSLATION INITIATION FACTOR 3 SUBUNIT K"/>
    <property type="match status" value="1"/>
</dbReference>
<dbReference type="SUPFAM" id="SSF48371">
    <property type="entry name" value="ARM repeat"/>
    <property type="match status" value="1"/>
</dbReference>